<evidence type="ECO:0000256" key="4">
    <source>
        <dbReference type="ARBA" id="ARBA00022801"/>
    </source>
</evidence>
<feature type="domain" description="LD-carboxypeptidase N-terminal" evidence="7">
    <location>
        <begin position="15"/>
        <end position="131"/>
    </location>
</feature>
<evidence type="ECO:0000259" key="8">
    <source>
        <dbReference type="Pfam" id="PF17676"/>
    </source>
</evidence>
<dbReference type="InterPro" id="IPR003507">
    <property type="entry name" value="S66_fam"/>
</dbReference>
<dbReference type="Gene3D" id="3.50.30.60">
    <property type="entry name" value="LD-carboxypeptidase A C-terminal domain-like"/>
    <property type="match status" value="1"/>
</dbReference>
<keyword evidence="9" id="KW-0614">Plasmid</keyword>
<dbReference type="EC" id="3.4.17.13" evidence="9"/>
<evidence type="ECO:0000256" key="5">
    <source>
        <dbReference type="ARBA" id="ARBA00022825"/>
    </source>
</evidence>
<dbReference type="EMBL" id="LN681226">
    <property type="protein sequence ID" value="CEK12327.1"/>
    <property type="molecule type" value="Genomic_DNA"/>
</dbReference>
<evidence type="ECO:0000259" key="7">
    <source>
        <dbReference type="Pfam" id="PF02016"/>
    </source>
</evidence>
<dbReference type="Pfam" id="PF17676">
    <property type="entry name" value="Peptidase_S66C"/>
    <property type="match status" value="1"/>
</dbReference>
<dbReference type="InterPro" id="IPR027478">
    <property type="entry name" value="LdcA_N"/>
</dbReference>
<dbReference type="PIRSF" id="PIRSF028757">
    <property type="entry name" value="LD-carboxypeptidase"/>
    <property type="match status" value="1"/>
</dbReference>
<reference evidence="10" key="1">
    <citation type="submission" date="2014-09" db="EMBL/GenBank/DDBJ databases">
        <authorList>
            <person name="Gomez-Valero L."/>
        </authorList>
    </citation>
    <scope>NUCLEOTIDE SEQUENCE [LARGE SCALE GENOMIC DNA]</scope>
    <source>
        <strain evidence="10">ATCC35250</strain>
        <plasmid evidence="10">II</plasmid>
    </source>
</reference>
<dbReference type="InterPro" id="IPR029062">
    <property type="entry name" value="Class_I_gatase-like"/>
</dbReference>
<geneLocation type="plasmid" evidence="9 10">
    <name>II</name>
</geneLocation>
<dbReference type="InterPro" id="IPR040921">
    <property type="entry name" value="Peptidase_S66C"/>
</dbReference>
<dbReference type="AlphaFoldDB" id="A0A0A8UYX1"/>
<dbReference type="InterPro" id="IPR027461">
    <property type="entry name" value="Carboxypeptidase_A_C_sf"/>
</dbReference>
<dbReference type="SUPFAM" id="SSF52317">
    <property type="entry name" value="Class I glutamine amidotransferase-like"/>
    <property type="match status" value="1"/>
</dbReference>
<feature type="domain" description="LD-carboxypeptidase C-terminal" evidence="8">
    <location>
        <begin position="169"/>
        <end position="286"/>
    </location>
</feature>
<dbReference type="GO" id="GO:0106415">
    <property type="term" value="F:muramoyltetrapeptide carboxypeptidase activity"/>
    <property type="evidence" value="ECO:0007669"/>
    <property type="project" value="UniProtKB-EC"/>
</dbReference>
<evidence type="ECO:0000313" key="9">
    <source>
        <dbReference type="EMBL" id="CEK12327.1"/>
    </source>
</evidence>
<evidence type="ECO:0000313" key="10">
    <source>
        <dbReference type="Proteomes" id="UP000032803"/>
    </source>
</evidence>
<feature type="active site" description="Charge relay system" evidence="6">
    <location>
        <position position="200"/>
    </location>
</feature>
<proteinExistence type="inferred from homology"/>
<keyword evidence="5" id="KW-0720">Serine protease</keyword>
<evidence type="ECO:0000256" key="1">
    <source>
        <dbReference type="ARBA" id="ARBA00010233"/>
    </source>
</evidence>
<dbReference type="PANTHER" id="PTHR30237:SF2">
    <property type="entry name" value="MUREIN TETRAPEPTIDE CARBOXYPEPTIDASE"/>
    <property type="match status" value="1"/>
</dbReference>
<keyword evidence="2 9" id="KW-0121">Carboxypeptidase</keyword>
<dbReference type="Proteomes" id="UP000032803">
    <property type="component" value="Plasmid II"/>
</dbReference>
<accession>A0A0A8UYX1</accession>
<dbReference type="GO" id="GO:0006508">
    <property type="term" value="P:proteolysis"/>
    <property type="evidence" value="ECO:0007669"/>
    <property type="project" value="UniProtKB-KW"/>
</dbReference>
<keyword evidence="10" id="KW-1185">Reference proteome</keyword>
<keyword evidence="4 9" id="KW-0378">Hydrolase</keyword>
<keyword evidence="3" id="KW-0645">Protease</keyword>
<dbReference type="PANTHER" id="PTHR30237">
    <property type="entry name" value="MURAMOYLTETRAPEPTIDE CARBOXYPEPTIDASE"/>
    <property type="match status" value="1"/>
</dbReference>
<dbReference type="GO" id="GO:0008236">
    <property type="term" value="F:serine-type peptidase activity"/>
    <property type="evidence" value="ECO:0007669"/>
    <property type="project" value="UniProtKB-KW"/>
</dbReference>
<dbReference type="RefSeq" id="WP_011212574.1">
    <property type="nucleotide sequence ID" value="NZ_LN681226.1"/>
</dbReference>
<sequence length="297" mass="32515">MNILCPTPLQKGDIVGLISPSSPIMEQDIEAGVHLLKSHGFKVKYAKHMLASERFLAGKDSDRANDVMDFFKDSEVKAIIATRGGQGSQRLLPFLDYELIQRNPKQLYGFSDTTALQLGLFKNSGLVSYTGFTLTIHLSNQVKKTLLSSLLGQEYMISKGIKVHAGVSRGPLLGGNLTLMTNLMGTPYLPSFKESILLVEDVGVEPYNIDGMLSQLDLAGIFDEVSGVIFGTFEHCKSKKSNPYDGTVEDVINEWAAKIKVPCIKEFPYGHGKQNCILPIGKVVTLDADNTCVTIQI</sequence>
<feature type="active site" description="Charge relay system" evidence="6">
    <location>
        <position position="271"/>
    </location>
</feature>
<dbReference type="Gene3D" id="3.40.50.10740">
    <property type="entry name" value="Class I glutamine amidotransferase-like"/>
    <property type="match status" value="1"/>
</dbReference>
<comment type="similarity">
    <text evidence="1">Belongs to the peptidase S66 family.</text>
</comment>
<evidence type="ECO:0000256" key="2">
    <source>
        <dbReference type="ARBA" id="ARBA00022645"/>
    </source>
</evidence>
<dbReference type="Pfam" id="PF02016">
    <property type="entry name" value="Peptidase_S66"/>
    <property type="match status" value="1"/>
</dbReference>
<dbReference type="OrthoDB" id="9807329at2"/>
<name>A0A0A8UYX1_LEGHA</name>
<evidence type="ECO:0000256" key="3">
    <source>
        <dbReference type="ARBA" id="ARBA00022670"/>
    </source>
</evidence>
<dbReference type="CDD" id="cd07025">
    <property type="entry name" value="Peptidase_S66"/>
    <property type="match status" value="1"/>
</dbReference>
<dbReference type="InterPro" id="IPR040449">
    <property type="entry name" value="Peptidase_S66_N"/>
</dbReference>
<gene>
    <name evidence="9" type="ORF">LHA_pA0080</name>
</gene>
<feature type="active site" description="Nucleophile" evidence="6">
    <location>
        <position position="111"/>
    </location>
</feature>
<evidence type="ECO:0000256" key="6">
    <source>
        <dbReference type="PIRSR" id="PIRSR028757-1"/>
    </source>
</evidence>
<organism evidence="9 10">
    <name type="scientific">Legionella hackeliae</name>
    <dbReference type="NCBI Taxonomy" id="449"/>
    <lineage>
        <taxon>Bacteria</taxon>
        <taxon>Pseudomonadati</taxon>
        <taxon>Pseudomonadota</taxon>
        <taxon>Gammaproteobacteria</taxon>
        <taxon>Legionellales</taxon>
        <taxon>Legionellaceae</taxon>
        <taxon>Legionella</taxon>
    </lineage>
</organism>
<dbReference type="KEGG" id="lha:LHA_pA0080"/>
<dbReference type="HOGENOM" id="CLU_034346_3_1_6"/>
<dbReference type="SUPFAM" id="SSF141986">
    <property type="entry name" value="LD-carboxypeptidase A C-terminal domain-like"/>
    <property type="match status" value="1"/>
</dbReference>
<protein>
    <submittedName>
        <fullName evidence="9">Muramoyltetrapeptide carboxypeptidase</fullName>
        <ecNumber evidence="9">3.4.17.13</ecNumber>
    </submittedName>
</protein>